<protein>
    <recommendedName>
        <fullName evidence="3">Lipocalin-like domain-containing protein</fullName>
    </recommendedName>
</protein>
<sequence>MNTVARILIIVLSAIFLLACSSHDPKRELILGNWTLQEAVRQGRTTSTLDGLNFTFTNDSLFTNIIAFGNNEYTYENDSVTILAEDPIVFNVFYVDSTELDLHGEIQQVRFRLKFEKMTP</sequence>
<dbReference type="PROSITE" id="PS51257">
    <property type="entry name" value="PROKAR_LIPOPROTEIN"/>
    <property type="match status" value="1"/>
</dbReference>
<evidence type="ECO:0000313" key="2">
    <source>
        <dbReference type="Proteomes" id="UP000753961"/>
    </source>
</evidence>
<organism evidence="1 2">
    <name type="scientific">Membranihabitans marinus</name>
    <dbReference type="NCBI Taxonomy" id="1227546"/>
    <lineage>
        <taxon>Bacteria</taxon>
        <taxon>Pseudomonadati</taxon>
        <taxon>Bacteroidota</taxon>
        <taxon>Saprospiria</taxon>
        <taxon>Saprospirales</taxon>
        <taxon>Saprospiraceae</taxon>
        <taxon>Membranihabitans</taxon>
    </lineage>
</organism>
<proteinExistence type="predicted"/>
<gene>
    <name evidence="1" type="ORF">KUV50_04920</name>
</gene>
<comment type="caution">
    <text evidence="1">The sequence shown here is derived from an EMBL/GenBank/DDBJ whole genome shotgun (WGS) entry which is preliminary data.</text>
</comment>
<evidence type="ECO:0008006" key="3">
    <source>
        <dbReference type="Google" id="ProtNLM"/>
    </source>
</evidence>
<dbReference type="RefSeq" id="WP_222578989.1">
    <property type="nucleotide sequence ID" value="NZ_JAHVHU010000005.1"/>
</dbReference>
<dbReference type="EMBL" id="JAHVHU010000005">
    <property type="protein sequence ID" value="MBY5957467.1"/>
    <property type="molecule type" value="Genomic_DNA"/>
</dbReference>
<keyword evidence="2" id="KW-1185">Reference proteome</keyword>
<dbReference type="AlphaFoldDB" id="A0A953HXB6"/>
<evidence type="ECO:0000313" key="1">
    <source>
        <dbReference type="EMBL" id="MBY5957467.1"/>
    </source>
</evidence>
<reference evidence="1" key="1">
    <citation type="submission" date="2021-06" db="EMBL/GenBank/DDBJ databases">
        <title>44 bacteria genomes isolated from Dapeng, Shenzhen.</title>
        <authorList>
            <person name="Zheng W."/>
            <person name="Yu S."/>
            <person name="Huang Y."/>
        </authorList>
    </citation>
    <scope>NUCLEOTIDE SEQUENCE</scope>
    <source>
        <strain evidence="1">DP5N28-2</strain>
    </source>
</reference>
<accession>A0A953HXB6</accession>
<name>A0A953HXB6_9BACT</name>
<dbReference type="Proteomes" id="UP000753961">
    <property type="component" value="Unassembled WGS sequence"/>
</dbReference>